<evidence type="ECO:0000313" key="2">
    <source>
        <dbReference type="Proteomes" id="UP000294192"/>
    </source>
</evidence>
<protein>
    <submittedName>
        <fullName evidence="1">Uncharacterized protein</fullName>
    </submittedName>
</protein>
<name>A0A4R0XI15_9MOLU</name>
<feature type="non-terminal residue" evidence="1">
    <location>
        <position position="1"/>
    </location>
</feature>
<dbReference type="EMBL" id="PSZO01000127">
    <property type="protein sequence ID" value="TCG10233.1"/>
    <property type="molecule type" value="Genomic_DNA"/>
</dbReference>
<comment type="caution">
    <text evidence="1">The sequence shown here is derived from an EMBL/GenBank/DDBJ whole genome shotgun (WGS) entry which is preliminary data.</text>
</comment>
<dbReference type="AlphaFoldDB" id="A0A4R0XI15"/>
<reference evidence="1 2" key="1">
    <citation type="submission" date="2018-02" db="EMBL/GenBank/DDBJ databases">
        <title>Mycoplasma marinum and Mycoplasma todarodis sp. nov., moderately halophilic and psychrotolerant mycoplasmas isolated from cephalopods.</title>
        <authorList>
            <person name="Viver T."/>
        </authorList>
    </citation>
    <scope>NUCLEOTIDE SEQUENCE [LARGE SCALE GENOMIC DNA]</scope>
    <source>
        <strain evidence="1 2">PE</strain>
    </source>
</reference>
<dbReference type="RefSeq" id="WP_168388397.1">
    <property type="nucleotide sequence ID" value="NZ_PSZO01000127.1"/>
</dbReference>
<evidence type="ECO:0000313" key="1">
    <source>
        <dbReference type="EMBL" id="TCG10233.1"/>
    </source>
</evidence>
<dbReference type="Proteomes" id="UP000294192">
    <property type="component" value="Unassembled WGS sequence"/>
</dbReference>
<accession>A0A4R0XI15</accession>
<keyword evidence="2" id="KW-1185">Reference proteome</keyword>
<sequence>YDFINQALQKISKEKNIIPIVYVDKHEQTMNALKNNFYVLPTISKSEPLSRIPDYILSLFRRIVRTVHMFHDENRKISQSFVIKNEYPDKLFDFSKNQPLLNLLKKALQLFDSKTHWETFSGIMKLETVTLIQYLNLICSTEEANSEMLNSAILEALW</sequence>
<proteinExistence type="predicted"/>
<gene>
    <name evidence="1" type="ORF">C4B24_05145</name>
</gene>
<organism evidence="1 2">
    <name type="scientific">Mycoplasma marinum</name>
    <dbReference type="NCBI Taxonomy" id="1937190"/>
    <lineage>
        <taxon>Bacteria</taxon>
        <taxon>Bacillati</taxon>
        <taxon>Mycoplasmatota</taxon>
        <taxon>Mollicutes</taxon>
        <taxon>Mycoplasmataceae</taxon>
        <taxon>Mycoplasma</taxon>
    </lineage>
</organism>